<dbReference type="AlphaFoldDB" id="A0A438ELF4"/>
<evidence type="ECO:0000313" key="3">
    <source>
        <dbReference type="Proteomes" id="UP000288805"/>
    </source>
</evidence>
<protein>
    <submittedName>
        <fullName evidence="2">Uncharacterized protein</fullName>
    </submittedName>
</protein>
<proteinExistence type="predicted"/>
<evidence type="ECO:0000313" key="2">
    <source>
        <dbReference type="EMBL" id="RVW48512.1"/>
    </source>
</evidence>
<organism evidence="2 3">
    <name type="scientific">Vitis vinifera</name>
    <name type="common">Grape</name>
    <dbReference type="NCBI Taxonomy" id="29760"/>
    <lineage>
        <taxon>Eukaryota</taxon>
        <taxon>Viridiplantae</taxon>
        <taxon>Streptophyta</taxon>
        <taxon>Embryophyta</taxon>
        <taxon>Tracheophyta</taxon>
        <taxon>Spermatophyta</taxon>
        <taxon>Magnoliopsida</taxon>
        <taxon>eudicotyledons</taxon>
        <taxon>Gunneridae</taxon>
        <taxon>Pentapetalae</taxon>
        <taxon>rosids</taxon>
        <taxon>Vitales</taxon>
        <taxon>Vitaceae</taxon>
        <taxon>Viteae</taxon>
        <taxon>Vitis</taxon>
    </lineage>
</organism>
<sequence>MATQCGAPAPSPTSSPLIQLRRRKHSARCSAARHGGGTSPIDKLLKRKRTRRARTRAAAL</sequence>
<feature type="compositionally biased region" description="Basic residues" evidence="1">
    <location>
        <begin position="45"/>
        <end position="60"/>
    </location>
</feature>
<feature type="region of interest" description="Disordered" evidence="1">
    <location>
        <begin position="1"/>
        <end position="60"/>
    </location>
</feature>
<name>A0A438ELF4_VITVI</name>
<gene>
    <name evidence="2" type="ORF">CK203_088444</name>
</gene>
<comment type="caution">
    <text evidence="2">The sequence shown here is derived from an EMBL/GenBank/DDBJ whole genome shotgun (WGS) entry which is preliminary data.</text>
</comment>
<accession>A0A438ELF4</accession>
<dbReference type="Proteomes" id="UP000288805">
    <property type="component" value="Unassembled WGS sequence"/>
</dbReference>
<reference evidence="2 3" key="1">
    <citation type="journal article" date="2018" name="PLoS Genet.">
        <title>Population sequencing reveals clonal diversity and ancestral inbreeding in the grapevine cultivar Chardonnay.</title>
        <authorList>
            <person name="Roach M.J."/>
            <person name="Johnson D.L."/>
            <person name="Bohlmann J."/>
            <person name="van Vuuren H.J."/>
            <person name="Jones S.J."/>
            <person name="Pretorius I.S."/>
            <person name="Schmidt S.A."/>
            <person name="Borneman A.R."/>
        </authorList>
    </citation>
    <scope>NUCLEOTIDE SEQUENCE [LARGE SCALE GENOMIC DNA]</scope>
    <source>
        <strain evidence="3">cv. Chardonnay</strain>
        <tissue evidence="2">Leaf</tissue>
    </source>
</reference>
<evidence type="ECO:0000256" key="1">
    <source>
        <dbReference type="SAM" id="MobiDB-lite"/>
    </source>
</evidence>
<dbReference type="EMBL" id="QGNW01001250">
    <property type="protein sequence ID" value="RVW48512.1"/>
    <property type="molecule type" value="Genomic_DNA"/>
</dbReference>